<proteinExistence type="predicted"/>
<keyword evidence="1" id="KW-0812">Transmembrane</keyword>
<comment type="caution">
    <text evidence="2">The sequence shown here is derived from an EMBL/GenBank/DDBJ whole genome shotgun (WGS) entry which is preliminary data.</text>
</comment>
<sequence length="100" mass="11500">MWNEKGNSLPETLLTLVIVITVFGTLLPALQMLKGTLSEKKTSMYAAETAYQAAVRVVNDEQFQGSRTIENRTYKWYFTNNEVCVFYENLKGQQQKCIRP</sequence>
<accession>A0ABS1H3P3</accession>
<keyword evidence="3" id="KW-1185">Reference proteome</keyword>
<dbReference type="Proteomes" id="UP000618943">
    <property type="component" value="Unassembled WGS sequence"/>
</dbReference>
<dbReference type="EMBL" id="JAEOAH010000004">
    <property type="protein sequence ID" value="MBK3494010.1"/>
    <property type="molecule type" value="Genomic_DNA"/>
</dbReference>
<reference evidence="2 3" key="1">
    <citation type="submission" date="2020-12" db="EMBL/GenBank/DDBJ databases">
        <title>YIM B01967 draft genome.</title>
        <authorList>
            <person name="Yan X."/>
        </authorList>
    </citation>
    <scope>NUCLEOTIDE SEQUENCE [LARGE SCALE GENOMIC DNA]</scope>
    <source>
        <strain evidence="2 3">YIM B01967</strain>
    </source>
</reference>
<protein>
    <recommendedName>
        <fullName evidence="4">Type II secretion system protein</fullName>
    </recommendedName>
</protein>
<keyword evidence="1" id="KW-0472">Membrane</keyword>
<keyword evidence="1" id="KW-1133">Transmembrane helix</keyword>
<name>A0ABS1H3P3_9BACL</name>
<feature type="transmembrane region" description="Helical" evidence="1">
    <location>
        <begin position="12"/>
        <end position="33"/>
    </location>
</feature>
<dbReference type="RefSeq" id="WP_100797940.1">
    <property type="nucleotide sequence ID" value="NZ_JAEOAH010000004.1"/>
</dbReference>
<gene>
    <name evidence="2" type="ORF">JFL43_03870</name>
</gene>
<evidence type="ECO:0008006" key="4">
    <source>
        <dbReference type="Google" id="ProtNLM"/>
    </source>
</evidence>
<evidence type="ECO:0000313" key="3">
    <source>
        <dbReference type="Proteomes" id="UP000618943"/>
    </source>
</evidence>
<evidence type="ECO:0000313" key="2">
    <source>
        <dbReference type="EMBL" id="MBK3494010.1"/>
    </source>
</evidence>
<organism evidence="2 3">
    <name type="scientific">Viridibacillus soli</name>
    <dbReference type="NCBI Taxonomy" id="2798301"/>
    <lineage>
        <taxon>Bacteria</taxon>
        <taxon>Bacillati</taxon>
        <taxon>Bacillota</taxon>
        <taxon>Bacilli</taxon>
        <taxon>Bacillales</taxon>
        <taxon>Caryophanaceae</taxon>
        <taxon>Viridibacillus</taxon>
    </lineage>
</organism>
<evidence type="ECO:0000256" key="1">
    <source>
        <dbReference type="SAM" id="Phobius"/>
    </source>
</evidence>